<accession>A0A176VUP6</accession>
<gene>
    <name evidence="3" type="ORF">AXG93_4316s1280</name>
</gene>
<dbReference type="InterPro" id="IPR003613">
    <property type="entry name" value="Ubox_domain"/>
</dbReference>
<dbReference type="GO" id="GO:0016567">
    <property type="term" value="P:protein ubiquitination"/>
    <property type="evidence" value="ECO:0007669"/>
    <property type="project" value="UniProtKB-UniPathway"/>
</dbReference>
<dbReference type="GO" id="GO:0004842">
    <property type="term" value="F:ubiquitin-protein transferase activity"/>
    <property type="evidence" value="ECO:0007669"/>
    <property type="project" value="InterPro"/>
</dbReference>
<dbReference type="Pfam" id="PF04564">
    <property type="entry name" value="U-box"/>
    <property type="match status" value="1"/>
</dbReference>
<evidence type="ECO:0000313" key="3">
    <source>
        <dbReference type="EMBL" id="OAE23596.1"/>
    </source>
</evidence>
<evidence type="ECO:0000313" key="4">
    <source>
        <dbReference type="Proteomes" id="UP000077202"/>
    </source>
</evidence>
<evidence type="ECO:0000259" key="2">
    <source>
        <dbReference type="Pfam" id="PF04564"/>
    </source>
</evidence>
<proteinExistence type="predicted"/>
<keyword evidence="4" id="KW-1185">Reference proteome</keyword>
<feature type="domain" description="U-box" evidence="2">
    <location>
        <begin position="198"/>
        <end position="229"/>
    </location>
</feature>
<dbReference type="InterPro" id="IPR013083">
    <property type="entry name" value="Znf_RING/FYVE/PHD"/>
</dbReference>
<dbReference type="AlphaFoldDB" id="A0A176VUP6"/>
<organism evidence="3 4">
    <name type="scientific">Marchantia polymorpha subsp. ruderalis</name>
    <dbReference type="NCBI Taxonomy" id="1480154"/>
    <lineage>
        <taxon>Eukaryota</taxon>
        <taxon>Viridiplantae</taxon>
        <taxon>Streptophyta</taxon>
        <taxon>Embryophyta</taxon>
        <taxon>Marchantiophyta</taxon>
        <taxon>Marchantiopsida</taxon>
        <taxon>Marchantiidae</taxon>
        <taxon>Marchantiales</taxon>
        <taxon>Marchantiaceae</taxon>
        <taxon>Marchantia</taxon>
    </lineage>
</organism>
<name>A0A176VUP6_MARPO</name>
<evidence type="ECO:0000256" key="1">
    <source>
        <dbReference type="ARBA" id="ARBA00004906"/>
    </source>
</evidence>
<dbReference type="SUPFAM" id="SSF57850">
    <property type="entry name" value="RING/U-box"/>
    <property type="match status" value="1"/>
</dbReference>
<dbReference type="Gene3D" id="3.30.40.10">
    <property type="entry name" value="Zinc/RING finger domain, C3HC4 (zinc finger)"/>
    <property type="match status" value="1"/>
</dbReference>
<sequence>MSVRVDDTNSRLSTLRAMNRQKGFQGNSLTADIVTCGSKLEQVGDGIRTLIDYLLELQNKYRSSSRQLCAEDEVDKFVKFLDYIAEDRLPLLMENRNAMSTIDAEQLGLEPLISKLKEAANRRKTWKLPPTKRKRVLKTFQQELRKLFSLTFTRTMILREQCNDWDVHKRLAEKYFHFDCWGSHADKEVEDKRRQLKDEFLDPVTGELMCDPVKGSDGFTYDRWTFIDDNLTRSHFNRTSDAPLSIACDDVNVRSRLFEKYQNSGVEERFRDRRRQFREHAIMLAKHGGPYRDSEVLKMLDHVLLWDFDDAECRRLRDARVERLRLRRRQSVTTIYPRDPWTDAASMAIPLPSRPIHRWLQLMLRRLRSAGSLLYSNLCEPISQLFGTTLPSAALDLLRSWRAIPSACLVILRDECIPTCQRFWRTLQSAGSTLFHRFCLPIHHRSYRLYQSLVSL</sequence>
<comment type="pathway">
    <text evidence="1">Protein modification; protein ubiquitination.</text>
</comment>
<dbReference type="UniPathway" id="UPA00143"/>
<dbReference type="EMBL" id="LVLJ01002823">
    <property type="protein sequence ID" value="OAE23596.1"/>
    <property type="molecule type" value="Genomic_DNA"/>
</dbReference>
<dbReference type="Proteomes" id="UP000077202">
    <property type="component" value="Unassembled WGS sequence"/>
</dbReference>
<protein>
    <recommendedName>
        <fullName evidence="2">U-box domain-containing protein</fullName>
    </recommendedName>
</protein>
<comment type="caution">
    <text evidence="3">The sequence shown here is derived from an EMBL/GenBank/DDBJ whole genome shotgun (WGS) entry which is preliminary data.</text>
</comment>
<reference evidence="3" key="1">
    <citation type="submission" date="2016-03" db="EMBL/GenBank/DDBJ databases">
        <title>Mechanisms controlling the formation of the plant cell surface in tip-growing cells are functionally conserved among land plants.</title>
        <authorList>
            <person name="Honkanen S."/>
            <person name="Jones V.A."/>
            <person name="Morieri G."/>
            <person name="Champion C."/>
            <person name="Hetherington A.J."/>
            <person name="Kelly S."/>
            <person name="Saint-Marcoux D."/>
            <person name="Proust H."/>
            <person name="Prescott H."/>
            <person name="Dolan L."/>
        </authorList>
    </citation>
    <scope>NUCLEOTIDE SEQUENCE [LARGE SCALE GENOMIC DNA]</scope>
    <source>
        <tissue evidence="3">Whole gametophyte</tissue>
    </source>
</reference>